<dbReference type="STRING" id="1032480.MLP_23960"/>
<gene>
    <name evidence="2" type="ordered locus">MLP_23960</name>
</gene>
<organism evidence="2 3">
    <name type="scientific">Microlunatus phosphovorus (strain ATCC 700054 / DSM 10555 / JCM 9379 / NBRC 101784 / NCIMB 13414 / VKM Ac-1990 / NM-1)</name>
    <dbReference type="NCBI Taxonomy" id="1032480"/>
    <lineage>
        <taxon>Bacteria</taxon>
        <taxon>Bacillati</taxon>
        <taxon>Actinomycetota</taxon>
        <taxon>Actinomycetes</taxon>
        <taxon>Propionibacteriales</taxon>
        <taxon>Propionibacteriaceae</taxon>
        <taxon>Microlunatus</taxon>
    </lineage>
</organism>
<keyword evidence="3" id="KW-1185">Reference proteome</keyword>
<evidence type="ECO:0000259" key="1">
    <source>
        <dbReference type="PROSITE" id="PS50921"/>
    </source>
</evidence>
<dbReference type="EMBL" id="AP012204">
    <property type="protein sequence ID" value="BAK35410.1"/>
    <property type="molecule type" value="Genomic_DNA"/>
</dbReference>
<dbReference type="SUPFAM" id="SSF52172">
    <property type="entry name" value="CheY-like"/>
    <property type="match status" value="1"/>
</dbReference>
<reference evidence="2 3" key="1">
    <citation type="submission" date="2011-05" db="EMBL/GenBank/DDBJ databases">
        <title>Whole genome sequence of Microlunatus phosphovorus NM-1.</title>
        <authorList>
            <person name="Hosoyama A."/>
            <person name="Sasaki K."/>
            <person name="Harada T."/>
            <person name="Igarashi R."/>
            <person name="Kawakoshi A."/>
            <person name="Sasagawa M."/>
            <person name="Fukada J."/>
            <person name="Nakamura S."/>
            <person name="Katano Y."/>
            <person name="Hanada S."/>
            <person name="Kamagata Y."/>
            <person name="Nakamura N."/>
            <person name="Yamazaki S."/>
            <person name="Fujita N."/>
        </authorList>
    </citation>
    <scope>NUCLEOTIDE SEQUENCE [LARGE SCALE GENOMIC DNA]</scope>
    <source>
        <strain evidence="3">ATCC 700054 / DSM 10555 / JCM 9379 / NBRC 101784 / NCIMB 13414 / VKM Ac-1990 / NM-1</strain>
    </source>
</reference>
<dbReference type="PROSITE" id="PS50921">
    <property type="entry name" value="ANTAR"/>
    <property type="match status" value="1"/>
</dbReference>
<feature type="domain" description="ANTAR" evidence="1">
    <location>
        <begin position="23"/>
        <end position="84"/>
    </location>
</feature>
<evidence type="ECO:0000313" key="3">
    <source>
        <dbReference type="Proteomes" id="UP000007947"/>
    </source>
</evidence>
<dbReference type="GO" id="GO:0003723">
    <property type="term" value="F:RNA binding"/>
    <property type="evidence" value="ECO:0007669"/>
    <property type="project" value="InterPro"/>
</dbReference>
<sequence length="112" mass="12512">MAHTIADEYADHHRETVSVELQLAQLQNKINHLWVALGSQRLIGVAVGLLAHRYGTGTDEAWERLVALSQHTNTKVRDIARALVHAFDGTIRCEDAELLAAVSRRLPNGRWP</sequence>
<dbReference type="Pfam" id="PF03861">
    <property type="entry name" value="ANTAR"/>
    <property type="match status" value="1"/>
</dbReference>
<dbReference type="InterPro" id="IPR011006">
    <property type="entry name" value="CheY-like_superfamily"/>
</dbReference>
<name>F5XFK3_MICPN</name>
<dbReference type="SMART" id="SM01012">
    <property type="entry name" value="ANTAR"/>
    <property type="match status" value="1"/>
</dbReference>
<dbReference type="InterPro" id="IPR036388">
    <property type="entry name" value="WH-like_DNA-bd_sf"/>
</dbReference>
<dbReference type="Proteomes" id="UP000007947">
    <property type="component" value="Chromosome"/>
</dbReference>
<dbReference type="AlphaFoldDB" id="F5XFK3"/>
<evidence type="ECO:0000313" key="2">
    <source>
        <dbReference type="EMBL" id="BAK35410.1"/>
    </source>
</evidence>
<dbReference type="HOGENOM" id="CLU_2142997_0_0_11"/>
<dbReference type="RefSeq" id="WP_013863280.1">
    <property type="nucleotide sequence ID" value="NC_015635.1"/>
</dbReference>
<dbReference type="Gene3D" id="1.10.10.10">
    <property type="entry name" value="Winged helix-like DNA-binding domain superfamily/Winged helix DNA-binding domain"/>
    <property type="match status" value="1"/>
</dbReference>
<dbReference type="KEGG" id="mph:MLP_23960"/>
<protein>
    <recommendedName>
        <fullName evidence="1">ANTAR domain-containing protein</fullName>
    </recommendedName>
</protein>
<proteinExistence type="predicted"/>
<dbReference type="InterPro" id="IPR005561">
    <property type="entry name" value="ANTAR"/>
</dbReference>
<accession>F5XFK3</accession>